<dbReference type="Proteomes" id="UP000077071">
    <property type="component" value="Chromosome"/>
</dbReference>
<dbReference type="RefSeq" id="WP_068254937.1">
    <property type="nucleotide sequence ID" value="NZ_CP015515.1"/>
</dbReference>
<keyword evidence="2" id="KW-1185">Reference proteome</keyword>
<dbReference type="STRING" id="33888.A6122_2156"/>
<dbReference type="SUPFAM" id="SSF53795">
    <property type="entry name" value="PEP carboxykinase-like"/>
    <property type="match status" value="1"/>
</dbReference>
<accession>A0A160KUJ9</accession>
<dbReference type="EMBL" id="CP015515">
    <property type="protein sequence ID" value="AND17279.1"/>
    <property type="molecule type" value="Genomic_DNA"/>
</dbReference>
<evidence type="ECO:0008006" key="3">
    <source>
        <dbReference type="Google" id="ProtNLM"/>
    </source>
</evidence>
<reference evidence="1 2" key="1">
    <citation type="submission" date="2016-05" db="EMBL/GenBank/DDBJ databases">
        <title>Complete genome sequence of Rathayibacter tritici NCPPB 1953.</title>
        <authorList>
            <person name="Park J."/>
            <person name="Lee H.-H."/>
            <person name="Lee S.-W."/>
            <person name="Seo Y.-S."/>
        </authorList>
    </citation>
    <scope>NUCLEOTIDE SEQUENCE [LARGE SCALE GENOMIC DNA]</scope>
    <source>
        <strain evidence="1 2">NCPPB 1953</strain>
    </source>
</reference>
<organism evidence="1 2">
    <name type="scientific">Rathayibacter tritici</name>
    <dbReference type="NCBI Taxonomy" id="33888"/>
    <lineage>
        <taxon>Bacteria</taxon>
        <taxon>Bacillati</taxon>
        <taxon>Actinomycetota</taxon>
        <taxon>Actinomycetes</taxon>
        <taxon>Micrococcales</taxon>
        <taxon>Microbacteriaceae</taxon>
        <taxon>Rathayibacter</taxon>
    </lineage>
</organism>
<dbReference type="AlphaFoldDB" id="A0A160KUJ9"/>
<gene>
    <name evidence="1" type="ORF">A6122_2156</name>
</gene>
<dbReference type="PATRIC" id="fig|33888.3.peg.2398"/>
<proteinExistence type="predicted"/>
<name>A0A160KUJ9_9MICO</name>
<evidence type="ECO:0000313" key="1">
    <source>
        <dbReference type="EMBL" id="AND17279.1"/>
    </source>
</evidence>
<sequence length="335" mass="35000">MAVTPSAPLDDSPRVSSTTLAQLEESLTSTLTVEAIGARRGDLLMLHACGIADDSGRVLAFVAASGTGKTTIARTLGLRFGYVTDETVAVAADGRVLPYPKPLSVKPLTGSAPKAQVAPASLSLLPVPKAPLRLAGVVLLERRDGVGAPFLEHVDPMEAIEDLVPQTSYLSARPRPITDLVRRLTSLGGVRRLVYSEADSVVPRVEEVFATLGAPAPTIWSEVVALPLEPLHEARPGSVRRAPADDAVALPDGQLLVFCDDTLVRLSGIGPLVWRHLGSAVDVDGLVAAVLDEAGPPPPGVDAAAVVEAALVELEGLRVITRGTSPRLTPDGWHV</sequence>
<dbReference type="KEGG" id="rtn:A6122_2156"/>
<evidence type="ECO:0000313" key="2">
    <source>
        <dbReference type="Proteomes" id="UP000077071"/>
    </source>
</evidence>
<protein>
    <recommendedName>
        <fullName evidence="3">PqqD family peptide modification chaperone</fullName>
    </recommendedName>
</protein>
<dbReference type="OrthoDB" id="4793383at2"/>